<dbReference type="AlphaFoldDB" id="A0ABD3CMD3"/>
<reference evidence="3" key="1">
    <citation type="journal article" date="2024" name="IScience">
        <title>Strigolactones Initiate the Formation of Haustorium-like Structures in Castilleja.</title>
        <authorList>
            <person name="Buerger M."/>
            <person name="Peterson D."/>
            <person name="Chory J."/>
        </authorList>
    </citation>
    <scope>NUCLEOTIDE SEQUENCE [LARGE SCALE GENOMIC DNA]</scope>
</reference>
<feature type="region of interest" description="Disordered" evidence="1">
    <location>
        <begin position="1"/>
        <end position="22"/>
    </location>
</feature>
<dbReference type="EMBL" id="JAVIJP010000033">
    <property type="protein sequence ID" value="KAL3629905.1"/>
    <property type="molecule type" value="Genomic_DNA"/>
</dbReference>
<evidence type="ECO:0000313" key="2">
    <source>
        <dbReference type="EMBL" id="KAL3629905.1"/>
    </source>
</evidence>
<organism evidence="2 3">
    <name type="scientific">Castilleja foliolosa</name>
    <dbReference type="NCBI Taxonomy" id="1961234"/>
    <lineage>
        <taxon>Eukaryota</taxon>
        <taxon>Viridiplantae</taxon>
        <taxon>Streptophyta</taxon>
        <taxon>Embryophyta</taxon>
        <taxon>Tracheophyta</taxon>
        <taxon>Spermatophyta</taxon>
        <taxon>Magnoliopsida</taxon>
        <taxon>eudicotyledons</taxon>
        <taxon>Gunneridae</taxon>
        <taxon>Pentapetalae</taxon>
        <taxon>asterids</taxon>
        <taxon>lamiids</taxon>
        <taxon>Lamiales</taxon>
        <taxon>Orobanchaceae</taxon>
        <taxon>Pedicularideae</taxon>
        <taxon>Castillejinae</taxon>
        <taxon>Castilleja</taxon>
    </lineage>
</organism>
<evidence type="ECO:0000313" key="3">
    <source>
        <dbReference type="Proteomes" id="UP001632038"/>
    </source>
</evidence>
<feature type="compositionally biased region" description="Low complexity" evidence="1">
    <location>
        <begin position="13"/>
        <end position="22"/>
    </location>
</feature>
<sequence>MSTTGSTFSDALTGSTSSTVPVSTTTATIDASGNPIFSTVQSTLPDPVTAGITGSAANINPILLDQGVLDLLMENVARRFNLPPLAADTPLAATTIVPTPTVFGTVPSGMTEASASTMFGTVPSGMTGASAPTMFGTNPSGMTGVSTPNLYATAGPTVSTVNVIHPSGMMGASAPTMSAPLHTSRIMPTAEKPPKFGGEGFKRWQQKMLFYLTMIGFVNFVKEDEPSTPAETETNFVVRAAYDNWHNGDYLCKGFLLSSLEDSLSNVYANVNELMFCVVRNCFRVQIALTRVVVSLAELILSEKLNLTLFLLFLKDETLFIFLIYI</sequence>
<comment type="caution">
    <text evidence="2">The sequence shown here is derived from an EMBL/GenBank/DDBJ whole genome shotgun (WGS) entry which is preliminary data.</text>
</comment>
<keyword evidence="3" id="KW-1185">Reference proteome</keyword>
<name>A0ABD3CMD3_9LAMI</name>
<feature type="compositionally biased region" description="Polar residues" evidence="1">
    <location>
        <begin position="1"/>
        <end position="12"/>
    </location>
</feature>
<evidence type="ECO:0000256" key="1">
    <source>
        <dbReference type="SAM" id="MobiDB-lite"/>
    </source>
</evidence>
<dbReference type="Proteomes" id="UP001632038">
    <property type="component" value="Unassembled WGS sequence"/>
</dbReference>
<proteinExistence type="predicted"/>
<accession>A0ABD3CMD3</accession>
<gene>
    <name evidence="2" type="ORF">CASFOL_026217</name>
</gene>
<protein>
    <submittedName>
        <fullName evidence="2">Uncharacterized protein</fullName>
    </submittedName>
</protein>